<evidence type="ECO:0000259" key="1">
    <source>
        <dbReference type="Pfam" id="PF06662"/>
    </source>
</evidence>
<proteinExistence type="predicted"/>
<dbReference type="PANTHER" id="PTHR13174:SF3">
    <property type="entry name" value="D-GLUCURONYL C5-EPIMERASE"/>
    <property type="match status" value="1"/>
</dbReference>
<dbReference type="EMBL" id="JACHEZ010000007">
    <property type="protein sequence ID" value="MBB6030466.1"/>
    <property type="molecule type" value="Genomic_DNA"/>
</dbReference>
<organism evidence="2 3">
    <name type="scientific">Oceanithermus desulfurans</name>
    <dbReference type="NCBI Taxonomy" id="227924"/>
    <lineage>
        <taxon>Bacteria</taxon>
        <taxon>Thermotogati</taxon>
        <taxon>Deinococcota</taxon>
        <taxon>Deinococci</taxon>
        <taxon>Thermales</taxon>
        <taxon>Thermaceae</taxon>
        <taxon>Oceanithermus</taxon>
    </lineage>
</organism>
<reference evidence="2 3" key="1">
    <citation type="submission" date="2020-08" db="EMBL/GenBank/DDBJ databases">
        <title>Genomic Encyclopedia of Type Strains, Phase IV (KMG-IV): sequencing the most valuable type-strain genomes for metagenomic binning, comparative biology and taxonomic classification.</title>
        <authorList>
            <person name="Goeker M."/>
        </authorList>
    </citation>
    <scope>NUCLEOTIDE SEQUENCE [LARGE SCALE GENOMIC DNA]</scope>
    <source>
        <strain evidence="2 3">DSM 15757</strain>
    </source>
</reference>
<evidence type="ECO:0000313" key="2">
    <source>
        <dbReference type="EMBL" id="MBB6030466.1"/>
    </source>
</evidence>
<keyword evidence="3" id="KW-1185">Reference proteome</keyword>
<dbReference type="InterPro" id="IPR008930">
    <property type="entry name" value="Terpenoid_cyclase/PrenylTrfase"/>
</dbReference>
<comment type="caution">
    <text evidence="2">The sequence shown here is derived from an EMBL/GenBank/DDBJ whole genome shotgun (WGS) entry which is preliminary data.</text>
</comment>
<dbReference type="PANTHER" id="PTHR13174">
    <property type="entry name" value="D-GLUCURONYL C5-EPIMERASE"/>
    <property type="match status" value="1"/>
</dbReference>
<sequence>MPQNLGKAFVPGWLEGYFNDLTAKTEWPGPVDNKGIPVNVAEDGKRVYFITTIVQKALGHWDMWLITKRPGEREHFLKLCDWLVENQDRQGGWSLWPQLGLDFPSPYSAMSQGEAVSALVRAWSIAQERVYLGAASRALSVMLRTIREGGTLRTVQEGSILEEVPAQTPNGILNGWIFALFGLYDYLLVQDDSQVRSAMEETLGTLIAYLPRYSTGYWSYYDLTGILASPFYHKLHIAQLQALELAFPMQERILFQIREGWTRQLQSPVCKARAIGAKAYQKLKNPPEVVLR</sequence>
<dbReference type="RefSeq" id="WP_183677761.1">
    <property type="nucleotide sequence ID" value="NZ_JACHEZ010000007.1"/>
</dbReference>
<dbReference type="Pfam" id="PF06662">
    <property type="entry name" value="C5-epim_C"/>
    <property type="match status" value="1"/>
</dbReference>
<dbReference type="InterPro" id="IPR039721">
    <property type="entry name" value="C5-epimerase"/>
</dbReference>
<name>A0ABR6P374_9DEIN</name>
<dbReference type="InterPro" id="IPR010598">
    <property type="entry name" value="C5-epim_C"/>
</dbReference>
<feature type="domain" description="D-glucuronyl C5-epimerase C-terminal" evidence="1">
    <location>
        <begin position="107"/>
        <end position="261"/>
    </location>
</feature>
<protein>
    <recommendedName>
        <fullName evidence="1">D-glucuronyl C5-epimerase C-terminal domain-containing protein</fullName>
    </recommendedName>
</protein>
<gene>
    <name evidence="2" type="ORF">HNQ05_001849</name>
</gene>
<accession>A0ABR6P374</accession>
<dbReference type="Proteomes" id="UP000587579">
    <property type="component" value="Unassembled WGS sequence"/>
</dbReference>
<evidence type="ECO:0000313" key="3">
    <source>
        <dbReference type="Proteomes" id="UP000587579"/>
    </source>
</evidence>
<dbReference type="SUPFAM" id="SSF48239">
    <property type="entry name" value="Terpenoid cyclases/Protein prenyltransferases"/>
    <property type="match status" value="1"/>
</dbReference>